<evidence type="ECO:0000256" key="10">
    <source>
        <dbReference type="ARBA" id="ARBA00023172"/>
    </source>
</evidence>
<sequence>MSANQPNERASAAAAEVLPAAPGVVRILGVDPGLRITGFGVIDQCGQQLAYVASGCIRSKDKESLPQRLGTLYAGLRELAAKYQPQQAAVEIVFVNVNSQSTLLLGQARGAGIVALVAAGVDVAEYTALQVKQAVVGNGHADKVQVQHMVRRLLDLPGDPSPDAADALACAIAHAHGGQGLGALSTKGRRVRNGRLL</sequence>
<evidence type="ECO:0000313" key="16">
    <source>
        <dbReference type="Proteomes" id="UP000587070"/>
    </source>
</evidence>
<comment type="caution">
    <text evidence="15">The sequence shown here is derived from an EMBL/GenBank/DDBJ whole genome shotgun (WGS) entry which is preliminary data.</text>
</comment>
<dbReference type="InterPro" id="IPR002176">
    <property type="entry name" value="X-over_junc_endoDNase_RuvC"/>
</dbReference>
<dbReference type="Pfam" id="PF02075">
    <property type="entry name" value="RuvC"/>
    <property type="match status" value="1"/>
</dbReference>
<dbReference type="GO" id="GO:0000287">
    <property type="term" value="F:magnesium ion binding"/>
    <property type="evidence" value="ECO:0007669"/>
    <property type="project" value="UniProtKB-UniRule"/>
</dbReference>
<reference evidence="15 16" key="1">
    <citation type="submission" date="2020-08" db="EMBL/GenBank/DDBJ databases">
        <title>Genome sequencing of Purple Non-Sulfur Bacteria from various extreme environments.</title>
        <authorList>
            <person name="Mayer M."/>
        </authorList>
    </citation>
    <scope>NUCLEOTIDE SEQUENCE [LARGE SCALE GENOMIC DNA]</scope>
    <source>
        <strain evidence="15 16">2761</strain>
    </source>
</reference>
<dbReference type="EC" id="3.1.21.10" evidence="13 14"/>
<gene>
    <name evidence="13" type="primary">ruvC</name>
    <name evidence="15" type="ORF">GGD90_000379</name>
</gene>
<feature type="active site" evidence="13">
    <location>
        <position position="31"/>
    </location>
</feature>
<comment type="cofactor">
    <cofactor evidence="13">
        <name>Mg(2+)</name>
        <dbReference type="ChEBI" id="CHEBI:18420"/>
    </cofactor>
    <text evidence="13">Binds 2 Mg(2+) ion per subunit.</text>
</comment>
<dbReference type="FunFam" id="3.30.420.10:FF:000002">
    <property type="entry name" value="Crossover junction endodeoxyribonuclease RuvC"/>
    <property type="match status" value="1"/>
</dbReference>
<dbReference type="CDD" id="cd16962">
    <property type="entry name" value="RuvC"/>
    <property type="match status" value="1"/>
</dbReference>
<evidence type="ECO:0000256" key="11">
    <source>
        <dbReference type="ARBA" id="ARBA00023204"/>
    </source>
</evidence>
<evidence type="ECO:0000256" key="1">
    <source>
        <dbReference type="ARBA" id="ARBA00009518"/>
    </source>
</evidence>
<dbReference type="GO" id="GO:0005737">
    <property type="term" value="C:cytoplasm"/>
    <property type="evidence" value="ECO:0007669"/>
    <property type="project" value="UniProtKB-SubCell"/>
</dbReference>
<dbReference type="PANTHER" id="PTHR30194">
    <property type="entry name" value="CROSSOVER JUNCTION ENDODEOXYRIBONUCLEASE RUVC"/>
    <property type="match status" value="1"/>
</dbReference>
<protein>
    <recommendedName>
        <fullName evidence="13 14">Crossover junction endodeoxyribonuclease RuvC</fullName>
        <ecNumber evidence="13 14">3.1.21.10</ecNumber>
    </recommendedName>
    <alternativeName>
        <fullName evidence="13">Holliday junction nuclease RuvC</fullName>
    </alternativeName>
    <alternativeName>
        <fullName evidence="13">Holliday junction resolvase RuvC</fullName>
    </alternativeName>
</protein>
<evidence type="ECO:0000256" key="6">
    <source>
        <dbReference type="ARBA" id="ARBA00022763"/>
    </source>
</evidence>
<dbReference type="PANTHER" id="PTHR30194:SF3">
    <property type="entry name" value="CROSSOVER JUNCTION ENDODEOXYRIBONUCLEASE RUVC"/>
    <property type="match status" value="1"/>
</dbReference>
<comment type="similarity">
    <text evidence="1 13">Belongs to the RuvC family.</text>
</comment>
<comment type="function">
    <text evidence="13">The RuvA-RuvB-RuvC complex processes Holliday junction (HJ) DNA during genetic recombination and DNA repair. Endonuclease that resolves HJ intermediates. Cleaves cruciform DNA by making single-stranded nicks across the HJ at symmetrical positions within the homologous arms, yielding a 5'-phosphate and a 3'-hydroxyl group; requires a central core of homology in the junction. The consensus cleavage sequence is 5'-(A/T)TT(C/G)-3'. Cleavage occurs on the 3'-side of the TT dinucleotide at the point of strand exchange. HJ branch migration catalyzed by RuvA-RuvB allows RuvC to scan DNA until it finds its consensus sequence, where it cleaves and resolves the cruciform DNA.</text>
</comment>
<organism evidence="15 16">
    <name type="scientific">Rhodocyclus tenuis</name>
    <name type="common">Rhodospirillum tenue</name>
    <dbReference type="NCBI Taxonomy" id="1066"/>
    <lineage>
        <taxon>Bacteria</taxon>
        <taxon>Pseudomonadati</taxon>
        <taxon>Pseudomonadota</taxon>
        <taxon>Betaproteobacteria</taxon>
        <taxon>Rhodocyclales</taxon>
        <taxon>Rhodocyclaceae</taxon>
        <taxon>Rhodocyclus</taxon>
    </lineage>
</organism>
<keyword evidence="9 13" id="KW-0238">DNA-binding</keyword>
<evidence type="ECO:0000256" key="12">
    <source>
        <dbReference type="ARBA" id="ARBA00029354"/>
    </source>
</evidence>
<dbReference type="GO" id="GO:0003677">
    <property type="term" value="F:DNA binding"/>
    <property type="evidence" value="ECO:0007669"/>
    <property type="project" value="UniProtKB-KW"/>
</dbReference>
<keyword evidence="4 13" id="KW-0479">Metal-binding</keyword>
<evidence type="ECO:0000256" key="9">
    <source>
        <dbReference type="ARBA" id="ARBA00023125"/>
    </source>
</evidence>
<dbReference type="GO" id="GO:0048476">
    <property type="term" value="C:Holliday junction resolvase complex"/>
    <property type="evidence" value="ECO:0007669"/>
    <property type="project" value="UniProtKB-UniRule"/>
</dbReference>
<dbReference type="NCBIfam" id="TIGR00228">
    <property type="entry name" value="ruvC"/>
    <property type="match status" value="1"/>
</dbReference>
<keyword evidence="6 13" id="KW-0227">DNA damage</keyword>
<keyword evidence="11 13" id="KW-0234">DNA repair</keyword>
<dbReference type="PRINTS" id="PR00696">
    <property type="entry name" value="RSOLVASERUVC"/>
</dbReference>
<dbReference type="AlphaFoldDB" id="A0A840G4U5"/>
<keyword evidence="7 13" id="KW-0378">Hydrolase</keyword>
<dbReference type="GO" id="GO:0006310">
    <property type="term" value="P:DNA recombination"/>
    <property type="evidence" value="ECO:0007669"/>
    <property type="project" value="UniProtKB-UniRule"/>
</dbReference>
<feature type="active site" evidence="13">
    <location>
        <position position="91"/>
    </location>
</feature>
<keyword evidence="2 13" id="KW-0963">Cytoplasm</keyword>
<dbReference type="GO" id="GO:0008821">
    <property type="term" value="F:crossover junction DNA endonuclease activity"/>
    <property type="evidence" value="ECO:0007669"/>
    <property type="project" value="UniProtKB-UniRule"/>
</dbReference>
<dbReference type="GO" id="GO:0006281">
    <property type="term" value="P:DNA repair"/>
    <property type="evidence" value="ECO:0007669"/>
    <property type="project" value="UniProtKB-UniRule"/>
</dbReference>
<feature type="binding site" evidence="13">
    <location>
        <position position="91"/>
    </location>
    <ligand>
        <name>Mg(2+)</name>
        <dbReference type="ChEBI" id="CHEBI:18420"/>
        <label>2</label>
    </ligand>
</feature>
<dbReference type="InterPro" id="IPR020563">
    <property type="entry name" value="X-over_junc_endoDNase_Mg_BS"/>
</dbReference>
<evidence type="ECO:0000256" key="5">
    <source>
        <dbReference type="ARBA" id="ARBA00022759"/>
    </source>
</evidence>
<comment type="subcellular location">
    <subcellularLocation>
        <location evidence="13">Cytoplasm</location>
    </subcellularLocation>
</comment>
<evidence type="ECO:0000256" key="2">
    <source>
        <dbReference type="ARBA" id="ARBA00022490"/>
    </source>
</evidence>
<evidence type="ECO:0000313" key="15">
    <source>
        <dbReference type="EMBL" id="MBB4246030.1"/>
    </source>
</evidence>
<feature type="binding site" evidence="13">
    <location>
        <position position="31"/>
    </location>
    <ligand>
        <name>Mg(2+)</name>
        <dbReference type="ChEBI" id="CHEBI:18420"/>
        <label>1</label>
    </ligand>
</feature>
<dbReference type="HAMAP" id="MF_00034">
    <property type="entry name" value="RuvC"/>
    <property type="match status" value="1"/>
</dbReference>
<keyword evidence="16" id="KW-1185">Reference proteome</keyword>
<proteinExistence type="inferred from homology"/>
<keyword evidence="8 13" id="KW-0460">Magnesium</keyword>
<feature type="active site" evidence="13">
    <location>
        <position position="163"/>
    </location>
</feature>
<comment type="subunit">
    <text evidence="13">Homodimer which binds Holliday junction (HJ) DNA. The HJ becomes 2-fold symmetrical on binding to RuvC with unstacked arms; it has a different conformation from HJ DNA in complex with RuvA. In the full resolvosome a probable DNA-RuvA(4)-RuvB(12)-RuvC(2) complex forms which resolves the HJ.</text>
</comment>
<dbReference type="Proteomes" id="UP000587070">
    <property type="component" value="Unassembled WGS sequence"/>
</dbReference>
<dbReference type="InterPro" id="IPR012337">
    <property type="entry name" value="RNaseH-like_sf"/>
</dbReference>
<evidence type="ECO:0000256" key="4">
    <source>
        <dbReference type="ARBA" id="ARBA00022723"/>
    </source>
</evidence>
<dbReference type="SUPFAM" id="SSF53098">
    <property type="entry name" value="Ribonuclease H-like"/>
    <property type="match status" value="1"/>
</dbReference>
<evidence type="ECO:0000256" key="14">
    <source>
        <dbReference type="NCBIfam" id="TIGR00228"/>
    </source>
</evidence>
<dbReference type="InterPro" id="IPR036397">
    <property type="entry name" value="RNaseH_sf"/>
</dbReference>
<name>A0A840G4U5_RHOTE</name>
<evidence type="ECO:0000256" key="8">
    <source>
        <dbReference type="ARBA" id="ARBA00022842"/>
    </source>
</evidence>
<evidence type="ECO:0000256" key="3">
    <source>
        <dbReference type="ARBA" id="ARBA00022722"/>
    </source>
</evidence>
<evidence type="ECO:0000256" key="7">
    <source>
        <dbReference type="ARBA" id="ARBA00022801"/>
    </source>
</evidence>
<comment type="catalytic activity">
    <reaction evidence="12 13">
        <text>Endonucleolytic cleavage at a junction such as a reciprocal single-stranded crossover between two homologous DNA duplexes (Holliday junction).</text>
        <dbReference type="EC" id="3.1.21.10"/>
    </reaction>
</comment>
<dbReference type="Gene3D" id="3.30.420.10">
    <property type="entry name" value="Ribonuclease H-like superfamily/Ribonuclease H"/>
    <property type="match status" value="1"/>
</dbReference>
<dbReference type="PROSITE" id="PS01321">
    <property type="entry name" value="RUVC"/>
    <property type="match status" value="1"/>
</dbReference>
<keyword evidence="3 13" id="KW-0540">Nuclease</keyword>
<feature type="binding site" evidence="13">
    <location>
        <position position="163"/>
    </location>
    <ligand>
        <name>Mg(2+)</name>
        <dbReference type="ChEBI" id="CHEBI:18420"/>
        <label>1</label>
    </ligand>
</feature>
<evidence type="ECO:0000256" key="13">
    <source>
        <dbReference type="HAMAP-Rule" id="MF_00034"/>
    </source>
</evidence>
<keyword evidence="5 13" id="KW-0255">Endonuclease</keyword>
<dbReference type="EMBL" id="JACIGE010000001">
    <property type="protein sequence ID" value="MBB4246030.1"/>
    <property type="molecule type" value="Genomic_DNA"/>
</dbReference>
<keyword evidence="10 13" id="KW-0233">DNA recombination</keyword>
<accession>A0A840G4U5</accession>